<comment type="caution">
    <text evidence="2">The sequence shown here is derived from an EMBL/GenBank/DDBJ whole genome shotgun (WGS) entry which is preliminary data.</text>
</comment>
<protein>
    <submittedName>
        <fullName evidence="2">Uncharacterized protein</fullName>
    </submittedName>
</protein>
<keyword evidence="3" id="KW-1185">Reference proteome</keyword>
<evidence type="ECO:0000256" key="1">
    <source>
        <dbReference type="SAM" id="MobiDB-lite"/>
    </source>
</evidence>
<evidence type="ECO:0000313" key="2">
    <source>
        <dbReference type="EMBL" id="KAF3598090.1"/>
    </source>
</evidence>
<feature type="compositionally biased region" description="Basic residues" evidence="1">
    <location>
        <begin position="47"/>
        <end position="61"/>
    </location>
</feature>
<evidence type="ECO:0000313" key="3">
    <source>
        <dbReference type="Proteomes" id="UP000266723"/>
    </source>
</evidence>
<organism evidence="2 3">
    <name type="scientific">Brassica cretica</name>
    <name type="common">Mustard</name>
    <dbReference type="NCBI Taxonomy" id="69181"/>
    <lineage>
        <taxon>Eukaryota</taxon>
        <taxon>Viridiplantae</taxon>
        <taxon>Streptophyta</taxon>
        <taxon>Embryophyta</taxon>
        <taxon>Tracheophyta</taxon>
        <taxon>Spermatophyta</taxon>
        <taxon>Magnoliopsida</taxon>
        <taxon>eudicotyledons</taxon>
        <taxon>Gunneridae</taxon>
        <taxon>Pentapetalae</taxon>
        <taxon>rosids</taxon>
        <taxon>malvids</taxon>
        <taxon>Brassicales</taxon>
        <taxon>Brassicaceae</taxon>
        <taxon>Brassiceae</taxon>
        <taxon>Brassica</taxon>
    </lineage>
</organism>
<reference evidence="2 3" key="1">
    <citation type="journal article" date="2020" name="BMC Genomics">
        <title>Intraspecific diversification of the crop wild relative Brassica cretica Lam. using demographic model selection.</title>
        <authorList>
            <person name="Kioukis A."/>
            <person name="Michalopoulou V.A."/>
            <person name="Briers L."/>
            <person name="Pirintsos S."/>
            <person name="Studholme D.J."/>
            <person name="Pavlidis P."/>
            <person name="Sarris P.F."/>
        </authorList>
    </citation>
    <scope>NUCLEOTIDE SEQUENCE [LARGE SCALE GENOMIC DNA]</scope>
    <source>
        <strain evidence="3">cv. PFS-1207/04</strain>
    </source>
</reference>
<accession>A0ABQ7ENZ8</accession>
<name>A0ABQ7ENZ8_BRACR</name>
<dbReference type="Proteomes" id="UP000266723">
    <property type="component" value="Unassembled WGS sequence"/>
</dbReference>
<proteinExistence type="predicted"/>
<dbReference type="EMBL" id="QGKV02000299">
    <property type="protein sequence ID" value="KAF3598090.1"/>
    <property type="molecule type" value="Genomic_DNA"/>
</dbReference>
<gene>
    <name evidence="2" type="ORF">DY000_02020981</name>
</gene>
<sequence length="372" mass="43068">MPKIDVAQLNALRTKPKPSEHPPEPVRTPSDDGEDPMEGDRVSTGRTLRRRKEKVVKHLKRGANDKEKESFRKRVFRIPIDKPFEDAYYTHRLWMFFRETREKEEDIRRMFCEAKEKMRMRITLKKKSDPGPYGSASGAFAGIVHFCGLFPEELRRNCERPRVGAVCNLQTNQLCLTLIDPNAHYDPIPVKTPLTISRRINYPGIIAAGHCGAEYESDYSKSIDTHPATSIETSHPKSTDAEEKIWSTLVQMNEYDEDYEEERATEYRAILDEEDKLLHHSSWKRNAPSIDMTSWPSIDTQPQQRCRKRASTDTAYYKSVDTDVNRAREGNYSIGSWADEHHHEIFAVETVTYAPEADKLQDNFTDEELLNM</sequence>
<feature type="region of interest" description="Disordered" evidence="1">
    <location>
        <begin position="1"/>
        <end position="64"/>
    </location>
</feature>